<reference evidence="2" key="1">
    <citation type="submission" date="2006-12" db="EMBL/GenBank/DDBJ databases">
        <title>Genetic analysis of the hypervariable region of the human astrovirus nsP1a coding region: Design of a new RFLP typing method.</title>
        <authorList>
            <person name="Guix S."/>
            <person name="Caballero S."/>
            <person name="Fuentes C."/>
            <person name="Bosch A."/>
            <person name="Pinto R.M."/>
        </authorList>
    </citation>
    <scope>NUCLEOTIDE SEQUENCE</scope>
    <source>
        <strain evidence="2">DG637</strain>
    </source>
</reference>
<feature type="non-terminal residue" evidence="2">
    <location>
        <position position="58"/>
    </location>
</feature>
<evidence type="ECO:0000256" key="1">
    <source>
        <dbReference type="SAM" id="MobiDB-lite"/>
    </source>
</evidence>
<feature type="compositionally biased region" description="Basic residues" evidence="1">
    <location>
        <begin position="30"/>
        <end position="39"/>
    </location>
</feature>
<sequence length="58" mass="7128">PYQPLQKSYQSLAPNQKLKHNHLICLRRKRNNRSMRNKWRSLPSLRRVSHNHTRRPMV</sequence>
<proteinExistence type="predicted"/>
<dbReference type="EMBL" id="EF195473">
    <property type="protein sequence ID" value="ABQ10995.1"/>
    <property type="molecule type" value="Genomic_RNA"/>
</dbReference>
<feature type="non-terminal residue" evidence="2">
    <location>
        <position position="1"/>
    </location>
</feature>
<protein>
    <submittedName>
        <fullName evidence="2">Nonstructural protein nsP1a</fullName>
    </submittedName>
</protein>
<evidence type="ECO:0000313" key="2">
    <source>
        <dbReference type="EMBL" id="ABQ10995.1"/>
    </source>
</evidence>
<organism evidence="2">
    <name type="scientific">Mamastrovirus 1</name>
    <dbReference type="NCBI Taxonomy" id="1239565"/>
    <lineage>
        <taxon>Viruses</taxon>
        <taxon>Riboviria</taxon>
        <taxon>Orthornavirae</taxon>
        <taxon>Pisuviricota</taxon>
        <taxon>Stelpaviricetes</taxon>
        <taxon>Stellavirales</taxon>
        <taxon>Astroviridae</taxon>
        <taxon>Mamastrovirus</taxon>
        <taxon>Mamastrovirus hominis</taxon>
    </lineage>
</organism>
<feature type="compositionally biased region" description="Basic residues" evidence="1">
    <location>
        <begin position="47"/>
        <end position="58"/>
    </location>
</feature>
<name>A5H9A1_9VIRU</name>
<accession>A5H9A1</accession>
<feature type="region of interest" description="Disordered" evidence="1">
    <location>
        <begin position="30"/>
        <end position="58"/>
    </location>
</feature>